<feature type="active site" description="For ring-opening step" evidence="4">
    <location>
        <position position="128"/>
    </location>
</feature>
<organism evidence="6 7">
    <name type="scientific">Streptococcus suis</name>
    <dbReference type="NCBI Taxonomy" id="1307"/>
    <lineage>
        <taxon>Bacteria</taxon>
        <taxon>Bacillati</taxon>
        <taxon>Bacillota</taxon>
        <taxon>Bacilli</taxon>
        <taxon>Lactobacillales</taxon>
        <taxon>Streptococcaceae</taxon>
        <taxon>Streptococcus</taxon>
    </lineage>
</organism>
<dbReference type="PROSITE" id="PS01161">
    <property type="entry name" value="GLC_GALNAC_ISOMERASE"/>
    <property type="match status" value="1"/>
</dbReference>
<dbReference type="EC" id="3.5.99.6" evidence="4"/>
<dbReference type="PANTHER" id="PTHR11280:SF5">
    <property type="entry name" value="GLUCOSAMINE-6-PHOSPHATE ISOMERASE"/>
    <property type="match status" value="1"/>
</dbReference>
<dbReference type="SUPFAM" id="SSF100950">
    <property type="entry name" value="NagB/RpiA/CoA transferase-like"/>
    <property type="match status" value="1"/>
</dbReference>
<accession>A0A4T2GJ07</accession>
<evidence type="ECO:0000256" key="1">
    <source>
        <dbReference type="ARBA" id="ARBA00000644"/>
    </source>
</evidence>
<feature type="active site" description="For ring-opening step" evidence="4">
    <location>
        <position position="135"/>
    </location>
</feature>
<dbReference type="InterPro" id="IPR006148">
    <property type="entry name" value="Glc/Gal-6P_isomerase"/>
</dbReference>
<sequence>MKVFVVKDQVEGAGIALEILKQKMADGAQVLGLATGSSPIEFYKQVRESDLDFSEVTSVNLDEYVGLGEDSDQSYVYFMKEHLFNAKPFKENHLPNGLAADLDEELVRYNAILEEHPVDFQILGIGRNGHIGFNEPGASFDGVARVVDLAPSTIEANARFFADQEEVPKQAISMGIANIMAAKTIVLMAYGPEKADAIKATVEGTVTEEVPASVLQNHDDVVLILDQAAASKLTK</sequence>
<dbReference type="GO" id="GO:0005975">
    <property type="term" value="P:carbohydrate metabolic process"/>
    <property type="evidence" value="ECO:0007669"/>
    <property type="project" value="InterPro"/>
</dbReference>
<dbReference type="GO" id="GO:0006043">
    <property type="term" value="P:glucosamine catabolic process"/>
    <property type="evidence" value="ECO:0007669"/>
    <property type="project" value="TreeGrafter"/>
</dbReference>
<dbReference type="AlphaFoldDB" id="A0A4T2GJ07"/>
<evidence type="ECO:0000256" key="4">
    <source>
        <dbReference type="HAMAP-Rule" id="MF_01241"/>
    </source>
</evidence>
<dbReference type="GO" id="GO:0019262">
    <property type="term" value="P:N-acetylneuraminate catabolic process"/>
    <property type="evidence" value="ECO:0007669"/>
    <property type="project" value="UniProtKB-UniRule"/>
</dbReference>
<reference evidence="6 7" key="1">
    <citation type="submission" date="2019-04" db="EMBL/GenBank/DDBJ databases">
        <title>Genome analysis of Streptococcus suis strain WUSS424.</title>
        <authorList>
            <person name="Chen H."/>
            <person name="Gao X."/>
            <person name="Wu Z."/>
        </authorList>
    </citation>
    <scope>NUCLEOTIDE SEQUENCE [LARGE SCALE GENOMIC DNA]</scope>
    <source>
        <strain evidence="6 7">WUSS424</strain>
    </source>
</reference>
<dbReference type="InterPro" id="IPR018321">
    <property type="entry name" value="Glucosamine6P_isomerase_CS"/>
</dbReference>
<comment type="pathway">
    <text evidence="4">Amino-sugar metabolism; N-acetylneuraminate degradation; D-fructose 6-phosphate from N-acetylneuraminate: step 5/5.</text>
</comment>
<dbReference type="PANTHER" id="PTHR11280">
    <property type="entry name" value="GLUCOSAMINE-6-PHOSPHATE ISOMERASE"/>
    <property type="match status" value="1"/>
</dbReference>
<keyword evidence="3 4" id="KW-0119">Carbohydrate metabolism</keyword>
<feature type="active site" description="Proton acceptor; for enolization step" evidence="4">
    <location>
        <position position="62"/>
    </location>
</feature>
<dbReference type="InterPro" id="IPR037171">
    <property type="entry name" value="NagB/RpiA_transferase-like"/>
</dbReference>
<comment type="caution">
    <text evidence="6">The sequence shown here is derived from an EMBL/GenBank/DDBJ whole genome shotgun (WGS) entry which is preliminary data.</text>
</comment>
<evidence type="ECO:0000313" key="6">
    <source>
        <dbReference type="EMBL" id="TIH98697.1"/>
    </source>
</evidence>
<dbReference type="Proteomes" id="UP000305165">
    <property type="component" value="Unassembled WGS sequence"/>
</dbReference>
<comment type="function">
    <text evidence="4">Catalyzes the reversible isomerization-deamination of glucosamine 6-phosphate (GlcN6P) to form fructose 6-phosphate (Fru6P) and ammonium ion.</text>
</comment>
<name>A0A4T2GJ07_STRSU</name>
<dbReference type="CDD" id="cd01399">
    <property type="entry name" value="GlcN6P_deaminase"/>
    <property type="match status" value="1"/>
</dbReference>
<feature type="domain" description="Glucosamine/galactosamine-6-phosphate isomerase" evidence="5">
    <location>
        <begin position="24"/>
        <end position="220"/>
    </location>
</feature>
<dbReference type="GO" id="GO:0005737">
    <property type="term" value="C:cytoplasm"/>
    <property type="evidence" value="ECO:0007669"/>
    <property type="project" value="TreeGrafter"/>
</dbReference>
<dbReference type="Gene3D" id="3.40.50.1360">
    <property type="match status" value="1"/>
</dbReference>
<dbReference type="InterPro" id="IPR004547">
    <property type="entry name" value="Glucosamine6P_isomerase"/>
</dbReference>
<keyword evidence="2 4" id="KW-0378">Hydrolase</keyword>
<evidence type="ECO:0000256" key="3">
    <source>
        <dbReference type="ARBA" id="ARBA00023277"/>
    </source>
</evidence>
<protein>
    <recommendedName>
        <fullName evidence="4">Glucosamine-6-phosphate deaminase</fullName>
        <ecNumber evidence="4">3.5.99.6</ecNumber>
    </recommendedName>
    <alternativeName>
        <fullName evidence="4">GlcN6P deaminase</fullName>
        <shortName evidence="4">GNPDA</shortName>
    </alternativeName>
    <alternativeName>
        <fullName evidence="4">Glucosamine-6-phosphate isomerase</fullName>
    </alternativeName>
</protein>
<dbReference type="FunFam" id="3.40.50.1360:FF:000003">
    <property type="entry name" value="Glucosamine-6-phosphate deaminase"/>
    <property type="match status" value="1"/>
</dbReference>
<dbReference type="GO" id="GO:0004342">
    <property type="term" value="F:glucosamine-6-phosphate deaminase activity"/>
    <property type="evidence" value="ECO:0007669"/>
    <property type="project" value="UniProtKB-UniRule"/>
</dbReference>
<dbReference type="Pfam" id="PF01182">
    <property type="entry name" value="Glucosamine_iso"/>
    <property type="match status" value="1"/>
</dbReference>
<evidence type="ECO:0000313" key="7">
    <source>
        <dbReference type="Proteomes" id="UP000305165"/>
    </source>
</evidence>
<comment type="catalytic activity">
    <reaction evidence="1 4">
        <text>alpha-D-glucosamine 6-phosphate + H2O = beta-D-fructose 6-phosphate + NH4(+)</text>
        <dbReference type="Rhea" id="RHEA:12172"/>
        <dbReference type="ChEBI" id="CHEBI:15377"/>
        <dbReference type="ChEBI" id="CHEBI:28938"/>
        <dbReference type="ChEBI" id="CHEBI:57634"/>
        <dbReference type="ChEBI" id="CHEBI:75989"/>
        <dbReference type="EC" id="3.5.99.6"/>
    </reaction>
</comment>
<dbReference type="EMBL" id="SSXO01000006">
    <property type="protein sequence ID" value="TIH98697.1"/>
    <property type="molecule type" value="Genomic_DNA"/>
</dbReference>
<dbReference type="OrthoDB" id="9791139at2"/>
<gene>
    <name evidence="4" type="primary">nagB</name>
    <name evidence="6" type="ORF">FAJ39_09640</name>
</gene>
<evidence type="ECO:0000256" key="2">
    <source>
        <dbReference type="ARBA" id="ARBA00022801"/>
    </source>
</evidence>
<dbReference type="GO" id="GO:0042802">
    <property type="term" value="F:identical protein binding"/>
    <property type="evidence" value="ECO:0007669"/>
    <property type="project" value="TreeGrafter"/>
</dbReference>
<dbReference type="GO" id="GO:0006046">
    <property type="term" value="P:N-acetylglucosamine catabolic process"/>
    <property type="evidence" value="ECO:0007669"/>
    <property type="project" value="TreeGrafter"/>
</dbReference>
<dbReference type="UniPathway" id="UPA00629">
    <property type="reaction ID" value="UER00684"/>
</dbReference>
<dbReference type="HAMAP" id="MF_01241">
    <property type="entry name" value="GlcN6P_deamin"/>
    <property type="match status" value="1"/>
</dbReference>
<comment type="similarity">
    <text evidence="4">Belongs to the glucosamine/galactosamine-6-phosphate isomerase family. NagB subfamily.</text>
</comment>
<comment type="caution">
    <text evidence="4">Lacks conserved residue(s) required for the propagation of feature annotation.</text>
</comment>
<proteinExistence type="inferred from homology"/>
<evidence type="ECO:0000259" key="5">
    <source>
        <dbReference type="Pfam" id="PF01182"/>
    </source>
</evidence>
<feature type="active site" description="Proton acceptor; for ring-opening step" evidence="4">
    <location>
        <position position="130"/>
    </location>
</feature>